<gene>
    <name evidence="1" type="ORF">IG193_06045</name>
</gene>
<organism evidence="1 2">
    <name type="scientific">Infirmifilum lucidum</name>
    <dbReference type="NCBI Taxonomy" id="2776706"/>
    <lineage>
        <taxon>Archaea</taxon>
        <taxon>Thermoproteota</taxon>
        <taxon>Thermoprotei</taxon>
        <taxon>Thermofilales</taxon>
        <taxon>Thermofilaceae</taxon>
        <taxon>Infirmifilum</taxon>
    </lineage>
</organism>
<protein>
    <submittedName>
        <fullName evidence="1">Uncharacterized protein</fullName>
    </submittedName>
</protein>
<dbReference type="GeneID" id="59149439"/>
<sequence>MMSRVIPLILDELQRRGGQANEKELYESIARSLESKNGLEFTFKEFNRILLILEIRGFVRVSYIKKGLRAVQLIQGNLREKQHQGEGGGG</sequence>
<evidence type="ECO:0000313" key="1">
    <source>
        <dbReference type="EMBL" id="QOJ78326.1"/>
    </source>
</evidence>
<accession>A0A7L9FHC3</accession>
<reference evidence="1 2" key="1">
    <citation type="submission" date="2020-10" db="EMBL/GenBank/DDBJ databases">
        <title>Thermofilum lucidum 3507LT sp. nov. a novel member of Thermofilaceae family isolated from Chile hot spring, and proposal of description order Thermofilales.</title>
        <authorList>
            <person name="Zayulina K.S."/>
            <person name="Elcheninov A.G."/>
            <person name="Toshchakov S.V."/>
            <person name="Kublanov I.V."/>
        </authorList>
    </citation>
    <scope>NUCLEOTIDE SEQUENCE [LARGE SCALE GENOMIC DNA]</scope>
    <source>
        <strain evidence="1 2">3507LT</strain>
    </source>
</reference>
<name>A0A7L9FHC3_9CREN</name>
<dbReference type="InParanoid" id="A0A7L9FHC3"/>
<keyword evidence="2" id="KW-1185">Reference proteome</keyword>
<dbReference type="AlphaFoldDB" id="A0A7L9FHC3"/>
<dbReference type="EMBL" id="CP062310">
    <property type="protein sequence ID" value="QOJ78326.1"/>
    <property type="molecule type" value="Genomic_DNA"/>
</dbReference>
<dbReference type="RefSeq" id="WP_192818298.1">
    <property type="nucleotide sequence ID" value="NZ_CP062310.1"/>
</dbReference>
<evidence type="ECO:0000313" key="2">
    <source>
        <dbReference type="Proteomes" id="UP000594121"/>
    </source>
</evidence>
<dbReference type="KEGG" id="thel:IG193_06045"/>
<dbReference type="Proteomes" id="UP000594121">
    <property type="component" value="Chromosome"/>
</dbReference>
<proteinExistence type="predicted"/>